<feature type="transmembrane region" description="Helical" evidence="6">
    <location>
        <begin position="282"/>
        <end position="304"/>
    </location>
</feature>
<dbReference type="EMBL" id="LVXG01000013">
    <property type="protein sequence ID" value="OQP49775.1"/>
    <property type="molecule type" value="Genomic_DNA"/>
</dbReference>
<evidence type="ECO:0000313" key="10">
    <source>
        <dbReference type="Proteomes" id="UP000192610"/>
    </source>
</evidence>
<evidence type="ECO:0000313" key="9">
    <source>
        <dbReference type="EMBL" id="OQP49775.1"/>
    </source>
</evidence>
<accession>A0A1V9EV86</accession>
<feature type="domain" description="MacB-like periplasmic core" evidence="8">
    <location>
        <begin position="21"/>
        <end position="238"/>
    </location>
</feature>
<feature type="transmembrane region" description="Helical" evidence="6">
    <location>
        <begin position="20"/>
        <end position="42"/>
    </location>
</feature>
<feature type="domain" description="ABC3 transporter permease C-terminal" evidence="7">
    <location>
        <begin position="288"/>
        <end position="399"/>
    </location>
</feature>
<dbReference type="RefSeq" id="WP_081200113.1">
    <property type="nucleotide sequence ID" value="NZ_FOCZ01000015.1"/>
</dbReference>
<feature type="transmembrane region" description="Helical" evidence="6">
    <location>
        <begin position="420"/>
        <end position="443"/>
    </location>
</feature>
<comment type="subcellular location">
    <subcellularLocation>
        <location evidence="1">Cell membrane</location>
        <topology evidence="1">Multi-pass membrane protein</topology>
    </subcellularLocation>
</comment>
<feature type="transmembrane region" description="Helical" evidence="6">
    <location>
        <begin position="719"/>
        <end position="741"/>
    </location>
</feature>
<evidence type="ECO:0000256" key="4">
    <source>
        <dbReference type="ARBA" id="ARBA00022989"/>
    </source>
</evidence>
<evidence type="ECO:0000259" key="8">
    <source>
        <dbReference type="Pfam" id="PF12704"/>
    </source>
</evidence>
<evidence type="ECO:0000256" key="6">
    <source>
        <dbReference type="SAM" id="Phobius"/>
    </source>
</evidence>
<keyword evidence="3 6" id="KW-0812">Transmembrane</keyword>
<dbReference type="InterPro" id="IPR050250">
    <property type="entry name" value="Macrolide_Exporter_MacB"/>
</dbReference>
<keyword evidence="2" id="KW-1003">Cell membrane</keyword>
<evidence type="ECO:0000256" key="2">
    <source>
        <dbReference type="ARBA" id="ARBA00022475"/>
    </source>
</evidence>
<feature type="transmembrane region" description="Helical" evidence="6">
    <location>
        <begin position="753"/>
        <end position="773"/>
    </location>
</feature>
<feature type="transmembrane region" description="Helical" evidence="6">
    <location>
        <begin position="376"/>
        <end position="399"/>
    </location>
</feature>
<reference evidence="10" key="1">
    <citation type="submission" date="2016-04" db="EMBL/GenBank/DDBJ databases">
        <authorList>
            <person name="Chen L."/>
            <person name="Zhuang W."/>
            <person name="Wang G."/>
        </authorList>
    </citation>
    <scope>NUCLEOTIDE SEQUENCE [LARGE SCALE GENOMIC DNA]</scope>
    <source>
        <strain evidence="10">17621</strain>
    </source>
</reference>
<dbReference type="Pfam" id="PF12704">
    <property type="entry name" value="MacB_PCD"/>
    <property type="match status" value="2"/>
</dbReference>
<keyword evidence="4 6" id="KW-1133">Transmembrane helix</keyword>
<dbReference type="GO" id="GO:0005886">
    <property type="term" value="C:plasma membrane"/>
    <property type="evidence" value="ECO:0007669"/>
    <property type="project" value="UniProtKB-SubCell"/>
</dbReference>
<proteinExistence type="predicted"/>
<dbReference type="GO" id="GO:0022857">
    <property type="term" value="F:transmembrane transporter activity"/>
    <property type="evidence" value="ECO:0007669"/>
    <property type="project" value="TreeGrafter"/>
</dbReference>
<evidence type="ECO:0008006" key="11">
    <source>
        <dbReference type="Google" id="ProtNLM"/>
    </source>
</evidence>
<evidence type="ECO:0000259" key="7">
    <source>
        <dbReference type="Pfam" id="PF02687"/>
    </source>
</evidence>
<dbReference type="PANTHER" id="PTHR30572">
    <property type="entry name" value="MEMBRANE COMPONENT OF TRANSPORTER-RELATED"/>
    <property type="match status" value="1"/>
</dbReference>
<name>A0A1V9EV86_9BACT</name>
<comment type="caution">
    <text evidence="9">The sequence shown here is derived from an EMBL/GenBank/DDBJ whole genome shotgun (WGS) entry which is preliminary data.</text>
</comment>
<feature type="domain" description="MacB-like periplasmic core" evidence="8">
    <location>
        <begin position="432"/>
        <end position="630"/>
    </location>
</feature>
<evidence type="ECO:0000256" key="1">
    <source>
        <dbReference type="ARBA" id="ARBA00004651"/>
    </source>
</evidence>
<dbReference type="InterPro" id="IPR025857">
    <property type="entry name" value="MacB_PCD"/>
</dbReference>
<keyword evidence="5 6" id="KW-0472">Membrane</keyword>
<dbReference type="STRING" id="354355.SAMN05660816_05794"/>
<keyword evidence="10" id="KW-1185">Reference proteome</keyword>
<dbReference type="Proteomes" id="UP000192610">
    <property type="component" value="Unassembled WGS sequence"/>
</dbReference>
<dbReference type="InterPro" id="IPR003838">
    <property type="entry name" value="ABC3_permease_C"/>
</dbReference>
<feature type="transmembrane region" description="Helical" evidence="6">
    <location>
        <begin position="337"/>
        <end position="356"/>
    </location>
</feature>
<evidence type="ECO:0000256" key="3">
    <source>
        <dbReference type="ARBA" id="ARBA00022692"/>
    </source>
</evidence>
<dbReference type="OrthoDB" id="5933722at2"/>
<dbReference type="AlphaFoldDB" id="A0A1V9EV86"/>
<organism evidence="9 10">
    <name type="scientific">Niastella yeongjuensis</name>
    <dbReference type="NCBI Taxonomy" id="354355"/>
    <lineage>
        <taxon>Bacteria</taxon>
        <taxon>Pseudomonadati</taxon>
        <taxon>Bacteroidota</taxon>
        <taxon>Chitinophagia</taxon>
        <taxon>Chitinophagales</taxon>
        <taxon>Chitinophagaceae</taxon>
        <taxon>Niastella</taxon>
    </lineage>
</organism>
<dbReference type="PROSITE" id="PS51257">
    <property type="entry name" value="PROKAR_LIPOPROTEIN"/>
    <property type="match status" value="1"/>
</dbReference>
<feature type="transmembrane region" description="Helical" evidence="6">
    <location>
        <begin position="670"/>
        <end position="691"/>
    </location>
</feature>
<evidence type="ECO:0000256" key="5">
    <source>
        <dbReference type="ARBA" id="ARBA00023136"/>
    </source>
</evidence>
<dbReference type="PANTHER" id="PTHR30572:SF18">
    <property type="entry name" value="ABC-TYPE MACROLIDE FAMILY EXPORT SYSTEM PERMEASE COMPONENT 2"/>
    <property type="match status" value="1"/>
</dbReference>
<sequence>MYKNYFITALRNILKNKAFAFINIMGLALGLACSLVILLWVIDEYKVDAFHKNSEQLYSVYEKQYRDGNIDAFYGSPGVLADELKRVIPEVQYATQYAWNRLSTFEANDKIIKENGNYAGQDFLSMFSYPLLSGDAKTALQNPLDIVISKKMAEDFFGSPAAAIGKVIRYQNKKDLTVTAVFDNVPANSTAQFDYLLTWQNFLESNSWAKDWTNNGPFCYIKLKDGANAKAVDQKIRKFLDNYNKEQTAHSYIHLGISRYSDVYLHSGFDKQGNVSGGRIQYVHLFSIVAIFILLIACINFMNLTTARSIKRAKEVGVRKVVGAVRFALVKQFIGEALLTVAIAVMVSLLLVMLVLPVFNGLTGKQIHIPFNKLEFWLAIAALLGFTGFVSGSYPALYLSSFKPVRVLKGLPKFSGSALYFRKGLVVFQFMLSIVLIVGTIVISRQVNYIQTMQTGFDRDNLVYIPLEGELVANYELFKREALQMPGVKAITRMTDVPHEIDNGTGGVKWEGKDPSADIEFAYGAVGYDFIKTMHMQLVQGRDFSTDFATDSVAYLINEKALEKIGYKNPVGRSLTFWGMKGTIIGVLKDFHFNSLHLPINPLILKLVKIETFGSVLVRTEAGKTKEALASLGKVCKAINPKFPFTYKFSDDEYAKLYKSEQVVNRLSKYFAFLAIFISCLGLLGLVMFTAEQRTKEFGIRKVLGASPVTLFNLLSKEFILLVVIALAIASPLAWWFMHYWLQNFAYKIDVSWWMFGIAGAAAIAIALITVSFQSIKAAMANPVKGLRSE</sequence>
<gene>
    <name evidence="9" type="ORF">A4H97_28200</name>
</gene>
<dbReference type="Pfam" id="PF02687">
    <property type="entry name" value="FtsX"/>
    <property type="match status" value="2"/>
</dbReference>
<feature type="domain" description="ABC3 transporter permease C-terminal" evidence="7">
    <location>
        <begin position="671"/>
        <end position="783"/>
    </location>
</feature>
<protein>
    <recommendedName>
        <fullName evidence="11">ABC transporter permease</fullName>
    </recommendedName>
</protein>